<dbReference type="Proteomes" id="UP001596391">
    <property type="component" value="Unassembled WGS sequence"/>
</dbReference>
<keyword evidence="8" id="KW-1185">Reference proteome</keyword>
<evidence type="ECO:0000256" key="6">
    <source>
        <dbReference type="SAM" id="Phobius"/>
    </source>
</evidence>
<proteinExistence type="inferred from homology"/>
<evidence type="ECO:0000256" key="5">
    <source>
        <dbReference type="ARBA" id="ARBA00023136"/>
    </source>
</evidence>
<evidence type="ECO:0000256" key="4">
    <source>
        <dbReference type="ARBA" id="ARBA00022989"/>
    </source>
</evidence>
<gene>
    <name evidence="7" type="ORF">ACFQBQ_07215</name>
</gene>
<organism evidence="7 8">
    <name type="scientific">Granulicella cerasi</name>
    <dbReference type="NCBI Taxonomy" id="741063"/>
    <lineage>
        <taxon>Bacteria</taxon>
        <taxon>Pseudomonadati</taxon>
        <taxon>Acidobacteriota</taxon>
        <taxon>Terriglobia</taxon>
        <taxon>Terriglobales</taxon>
        <taxon>Acidobacteriaceae</taxon>
        <taxon>Granulicella</taxon>
    </lineage>
</organism>
<feature type="transmembrane region" description="Helical" evidence="6">
    <location>
        <begin position="228"/>
        <end position="251"/>
    </location>
</feature>
<reference evidence="8" key="1">
    <citation type="journal article" date="2019" name="Int. J. Syst. Evol. Microbiol.">
        <title>The Global Catalogue of Microorganisms (GCM) 10K type strain sequencing project: providing services to taxonomists for standard genome sequencing and annotation.</title>
        <authorList>
            <consortium name="The Broad Institute Genomics Platform"/>
            <consortium name="The Broad Institute Genome Sequencing Center for Infectious Disease"/>
            <person name="Wu L."/>
            <person name="Ma J."/>
        </authorList>
    </citation>
    <scope>NUCLEOTIDE SEQUENCE [LARGE SCALE GENOMIC DNA]</scope>
    <source>
        <strain evidence="8">CGMCC 1.16026</strain>
    </source>
</reference>
<keyword evidence="4 6" id="KW-1133">Transmembrane helix</keyword>
<keyword evidence="7" id="KW-0762">Sugar transport</keyword>
<dbReference type="InterPro" id="IPR010651">
    <property type="entry name" value="Sugar_transport"/>
</dbReference>
<evidence type="ECO:0000256" key="1">
    <source>
        <dbReference type="ARBA" id="ARBA00004141"/>
    </source>
</evidence>
<accession>A0ABW1Z8I2</accession>
<comment type="caution">
    <text evidence="7">The sequence shown here is derived from an EMBL/GenBank/DDBJ whole genome shotgun (WGS) entry which is preliminary data.</text>
</comment>
<dbReference type="PANTHER" id="PTHR16119">
    <property type="entry name" value="TRANSMEMBRANE PROTEIN 144"/>
    <property type="match status" value="1"/>
</dbReference>
<protein>
    <submittedName>
        <fullName evidence="7">GRP family sugar transporter</fullName>
    </submittedName>
</protein>
<dbReference type="EMBL" id="JBHSWI010000001">
    <property type="protein sequence ID" value="MFC6645378.1"/>
    <property type="molecule type" value="Genomic_DNA"/>
</dbReference>
<feature type="transmembrane region" description="Helical" evidence="6">
    <location>
        <begin position="154"/>
        <end position="174"/>
    </location>
</feature>
<feature type="transmembrane region" description="Helical" evidence="6">
    <location>
        <begin position="68"/>
        <end position="88"/>
    </location>
</feature>
<evidence type="ECO:0000256" key="3">
    <source>
        <dbReference type="ARBA" id="ARBA00022692"/>
    </source>
</evidence>
<keyword evidence="5 6" id="KW-0472">Membrane</keyword>
<comment type="subcellular location">
    <subcellularLocation>
        <location evidence="1">Membrane</location>
        <topology evidence="1">Multi-pass membrane protein</topology>
    </subcellularLocation>
</comment>
<dbReference type="Pfam" id="PF06800">
    <property type="entry name" value="Sugar_transport"/>
    <property type="match status" value="1"/>
</dbReference>
<feature type="transmembrane region" description="Helical" evidence="6">
    <location>
        <begin position="263"/>
        <end position="282"/>
    </location>
</feature>
<name>A0ABW1Z8I2_9BACT</name>
<evidence type="ECO:0000313" key="8">
    <source>
        <dbReference type="Proteomes" id="UP001596391"/>
    </source>
</evidence>
<feature type="transmembrane region" description="Helical" evidence="6">
    <location>
        <begin position="95"/>
        <end position="115"/>
    </location>
</feature>
<evidence type="ECO:0000256" key="2">
    <source>
        <dbReference type="ARBA" id="ARBA00006117"/>
    </source>
</evidence>
<feature type="transmembrane region" description="Helical" evidence="6">
    <location>
        <begin position="121"/>
        <end position="142"/>
    </location>
</feature>
<keyword evidence="3 6" id="KW-0812">Transmembrane</keyword>
<feature type="transmembrane region" description="Helical" evidence="6">
    <location>
        <begin position="186"/>
        <end position="207"/>
    </location>
</feature>
<feature type="transmembrane region" description="Helical" evidence="6">
    <location>
        <begin position="294"/>
        <end position="315"/>
    </location>
</feature>
<dbReference type="PANTHER" id="PTHR16119:SF17">
    <property type="entry name" value="TRANSMEMBRANE PROTEIN 144"/>
    <property type="match status" value="1"/>
</dbReference>
<evidence type="ECO:0000313" key="7">
    <source>
        <dbReference type="EMBL" id="MFC6645378.1"/>
    </source>
</evidence>
<comment type="similarity">
    <text evidence="2">Belongs to the GRP transporter (TC 2.A.7.5) family.</text>
</comment>
<sequence length="318" mass="33192">MFASMLCWGSWANMRKLTAGYPFSLFYWDYVIGIVVGSLLWGFTLGSIYGGPAAFVANLHSTDTQHVVYALIGGIIFNVANLLLVAAIDVAGMAVAFPVGIGLALIVGTLLNYFVNPAGSPLLIFGGVALVAVAIILDALAYKRREASGSVSTRGVVLSIVSGVLMGTFYPFVAKSTLGEHALGPYAVAFIFAIGVALCSLPLNGFLMKKSLTGEPATSFGQYAKAKGSWHVWGVIGGVIWCTGAVASFVASKANAVGPAVSYALGQGATMISAIWGVFVWREFATAPAASRRLIPWMFLFFVAGLGAIAIAPLFGGR</sequence>
<dbReference type="RefSeq" id="WP_263371754.1">
    <property type="nucleotide sequence ID" value="NZ_JAGSYD010000003.1"/>
</dbReference>
<keyword evidence="7" id="KW-0813">Transport</keyword>
<feature type="transmembrane region" description="Helical" evidence="6">
    <location>
        <begin position="25"/>
        <end position="48"/>
    </location>
</feature>